<dbReference type="OrthoDB" id="2525835at2759"/>
<organism evidence="2 3">
    <name type="scientific">Rhodotorula diobovata</name>
    <dbReference type="NCBI Taxonomy" id="5288"/>
    <lineage>
        <taxon>Eukaryota</taxon>
        <taxon>Fungi</taxon>
        <taxon>Dikarya</taxon>
        <taxon>Basidiomycota</taxon>
        <taxon>Pucciniomycotina</taxon>
        <taxon>Microbotryomycetes</taxon>
        <taxon>Sporidiobolales</taxon>
        <taxon>Sporidiobolaceae</taxon>
        <taxon>Rhodotorula</taxon>
    </lineage>
</organism>
<dbReference type="Proteomes" id="UP000311382">
    <property type="component" value="Unassembled WGS sequence"/>
</dbReference>
<feature type="region of interest" description="Disordered" evidence="1">
    <location>
        <begin position="125"/>
        <end position="188"/>
    </location>
</feature>
<proteinExistence type="predicted"/>
<sequence>MGGPGDVEVPVDVPVWAPSSLPASGPPPPTRARYRSRRGPGQQSTASTSRFLCPPRSLSASPRSPPRPLDPIAHRIGAPLWPPLARMSCPPTHFRRSLTSPSVLKRGLAGPETPGEAGAVIMRISPRGDDTAEQAQRGRTVLRERARTGRRSVTTGTMASGSASRGRGIGGRSRARHGRATVQASEGEPLAADGEAWLDSRAHAVDTDVGMDVVGASGEATGDELLLSLDSPSDYLQLSGPSIPDSWCLTDPTYDKDVGQSLRRPSTFPAPPVFAAASRTHRSRLPPPSPPDPTFAFAEPFDEDEVSPFFSPEYHTARHVSLFGAGGGSSVCTSSTARPQSCRVSYDVPDEYEAWDAAMRCLSEADARADEWLRDGVGGGGGKGRTGAARRRLEMVRMQLGG</sequence>
<evidence type="ECO:0000313" key="2">
    <source>
        <dbReference type="EMBL" id="TNY21239.1"/>
    </source>
</evidence>
<accession>A0A5C5FY77</accession>
<feature type="region of interest" description="Disordered" evidence="1">
    <location>
        <begin position="1"/>
        <end position="69"/>
    </location>
</feature>
<reference evidence="2 3" key="1">
    <citation type="submission" date="2019-03" db="EMBL/GenBank/DDBJ databases">
        <title>Rhodosporidium diobovatum UCD-FST 08-225 genome sequencing, assembly, and annotation.</title>
        <authorList>
            <person name="Fakankun I.U."/>
            <person name="Fristensky B."/>
            <person name="Levin D.B."/>
        </authorList>
    </citation>
    <scope>NUCLEOTIDE SEQUENCE [LARGE SCALE GENOMIC DNA]</scope>
    <source>
        <strain evidence="2 3">UCD-FST 08-225</strain>
    </source>
</reference>
<evidence type="ECO:0000256" key="1">
    <source>
        <dbReference type="SAM" id="MobiDB-lite"/>
    </source>
</evidence>
<feature type="compositionally biased region" description="Low complexity" evidence="1">
    <location>
        <begin position="1"/>
        <end position="23"/>
    </location>
</feature>
<dbReference type="AlphaFoldDB" id="A0A5C5FY77"/>
<gene>
    <name evidence="2" type="ORF">DMC30DRAFT_211241</name>
</gene>
<keyword evidence="3" id="KW-1185">Reference proteome</keyword>
<evidence type="ECO:0000313" key="3">
    <source>
        <dbReference type="Proteomes" id="UP000311382"/>
    </source>
</evidence>
<name>A0A5C5FY77_9BASI</name>
<comment type="caution">
    <text evidence="2">The sequence shown here is derived from an EMBL/GenBank/DDBJ whole genome shotgun (WGS) entry which is preliminary data.</text>
</comment>
<protein>
    <submittedName>
        <fullName evidence="2">Uncharacterized protein</fullName>
    </submittedName>
</protein>
<dbReference type="EMBL" id="SOZI01000048">
    <property type="protein sequence ID" value="TNY21239.1"/>
    <property type="molecule type" value="Genomic_DNA"/>
</dbReference>
<feature type="compositionally biased region" description="Polar residues" evidence="1">
    <location>
        <begin position="41"/>
        <end position="50"/>
    </location>
</feature>
<feature type="compositionally biased region" description="Low complexity" evidence="1">
    <location>
        <begin position="52"/>
        <end position="62"/>
    </location>
</feature>